<dbReference type="InterPro" id="IPR018649">
    <property type="entry name" value="SHOCT"/>
</dbReference>
<feature type="domain" description="SHOCT" evidence="7">
    <location>
        <begin position="111"/>
        <end position="138"/>
    </location>
</feature>
<gene>
    <name evidence="9" type="ORF">GCM10010406_14820</name>
</gene>
<evidence type="ECO:0000313" key="9">
    <source>
        <dbReference type="EMBL" id="GAA2479647.1"/>
    </source>
</evidence>
<dbReference type="Pfam" id="PF09851">
    <property type="entry name" value="SHOCT"/>
    <property type="match status" value="1"/>
</dbReference>
<keyword evidence="5 6" id="KW-0472">Membrane</keyword>
<feature type="transmembrane region" description="Helical" evidence="6">
    <location>
        <begin position="52"/>
        <end position="72"/>
    </location>
</feature>
<proteinExistence type="predicted"/>
<evidence type="ECO:0000259" key="8">
    <source>
        <dbReference type="Pfam" id="PF13396"/>
    </source>
</evidence>
<organism evidence="9 10">
    <name type="scientific">Streptomyces thermolineatus</name>
    <dbReference type="NCBI Taxonomy" id="44033"/>
    <lineage>
        <taxon>Bacteria</taxon>
        <taxon>Bacillati</taxon>
        <taxon>Actinomycetota</taxon>
        <taxon>Actinomycetes</taxon>
        <taxon>Kitasatosporales</taxon>
        <taxon>Streptomycetaceae</taxon>
        <taxon>Streptomyces</taxon>
    </lineage>
</organism>
<evidence type="ECO:0000256" key="6">
    <source>
        <dbReference type="SAM" id="Phobius"/>
    </source>
</evidence>
<evidence type="ECO:0000259" key="7">
    <source>
        <dbReference type="Pfam" id="PF09851"/>
    </source>
</evidence>
<feature type="domain" description="Cardiolipin synthase N-terminal" evidence="8">
    <location>
        <begin position="27"/>
        <end position="73"/>
    </location>
</feature>
<evidence type="ECO:0000256" key="5">
    <source>
        <dbReference type="ARBA" id="ARBA00023136"/>
    </source>
</evidence>
<protein>
    <submittedName>
        <fullName evidence="9">SHOCT domain-containing protein</fullName>
    </submittedName>
</protein>
<dbReference type="RefSeq" id="WP_344382307.1">
    <property type="nucleotide sequence ID" value="NZ_BAAATA010000006.1"/>
</dbReference>
<dbReference type="InterPro" id="IPR027379">
    <property type="entry name" value="CLS_N"/>
</dbReference>
<evidence type="ECO:0000256" key="3">
    <source>
        <dbReference type="ARBA" id="ARBA00022692"/>
    </source>
</evidence>
<comment type="subcellular location">
    <subcellularLocation>
        <location evidence="1">Cell membrane</location>
        <topology evidence="1">Multi-pass membrane protein</topology>
    </subcellularLocation>
</comment>
<reference evidence="9 10" key="1">
    <citation type="journal article" date="2019" name="Int. J. Syst. Evol. Microbiol.">
        <title>The Global Catalogue of Microorganisms (GCM) 10K type strain sequencing project: providing services to taxonomists for standard genome sequencing and annotation.</title>
        <authorList>
            <consortium name="The Broad Institute Genomics Platform"/>
            <consortium name="The Broad Institute Genome Sequencing Center for Infectious Disease"/>
            <person name="Wu L."/>
            <person name="Ma J."/>
        </authorList>
    </citation>
    <scope>NUCLEOTIDE SEQUENCE [LARGE SCALE GENOMIC DNA]</scope>
    <source>
        <strain evidence="9 10">JCM 6307</strain>
    </source>
</reference>
<keyword evidence="4 6" id="KW-1133">Transmembrane helix</keyword>
<sequence>METDVILAYDYPLLGAFWTTMWIFLWVLWIFLLFRIITDIFRDDALGGWGKTAWLVFVLVLPFLGVFVYLLARGKNMGAREVQHARARQEEVDAYIRRTAGAVGRPLSETEELARLSEIRARGDLSEEEFQRAKEKILH</sequence>
<evidence type="ECO:0000256" key="1">
    <source>
        <dbReference type="ARBA" id="ARBA00004651"/>
    </source>
</evidence>
<keyword evidence="3 6" id="KW-0812">Transmembrane</keyword>
<feature type="transmembrane region" description="Helical" evidence="6">
    <location>
        <begin position="12"/>
        <end position="32"/>
    </location>
</feature>
<dbReference type="EMBL" id="BAAATA010000006">
    <property type="protein sequence ID" value="GAA2479647.1"/>
    <property type="molecule type" value="Genomic_DNA"/>
</dbReference>
<dbReference type="Proteomes" id="UP001501358">
    <property type="component" value="Unassembled WGS sequence"/>
</dbReference>
<accession>A0ABN3L8E0</accession>
<evidence type="ECO:0000256" key="2">
    <source>
        <dbReference type="ARBA" id="ARBA00022475"/>
    </source>
</evidence>
<evidence type="ECO:0000313" key="10">
    <source>
        <dbReference type="Proteomes" id="UP001501358"/>
    </source>
</evidence>
<evidence type="ECO:0000256" key="4">
    <source>
        <dbReference type="ARBA" id="ARBA00022989"/>
    </source>
</evidence>
<dbReference type="Pfam" id="PF13396">
    <property type="entry name" value="PLDc_N"/>
    <property type="match status" value="1"/>
</dbReference>
<comment type="caution">
    <text evidence="9">The sequence shown here is derived from an EMBL/GenBank/DDBJ whole genome shotgun (WGS) entry which is preliminary data.</text>
</comment>
<name>A0ABN3L8E0_9ACTN</name>
<keyword evidence="2" id="KW-1003">Cell membrane</keyword>
<keyword evidence="10" id="KW-1185">Reference proteome</keyword>